<dbReference type="InterPro" id="IPR006674">
    <property type="entry name" value="HD_domain"/>
</dbReference>
<dbReference type="PANTHER" id="PTHR21262">
    <property type="entry name" value="GUANOSINE-3',5'-BIS DIPHOSPHATE 3'-PYROPHOSPHOHYDROLASE"/>
    <property type="match status" value="1"/>
</dbReference>
<proteinExistence type="inferred from homology"/>
<dbReference type="RefSeq" id="WP_025306198.1">
    <property type="nucleotide sequence ID" value="NZ_CP007028.1"/>
</dbReference>
<dbReference type="InterPro" id="IPR007685">
    <property type="entry name" value="RelA_SpoT"/>
</dbReference>
<reference evidence="7 8" key="1">
    <citation type="submission" date="2013-12" db="EMBL/GenBank/DDBJ databases">
        <authorList>
            <consortium name="DOE Joint Genome Institute"/>
            <person name="Eisen J."/>
            <person name="Huntemann M."/>
            <person name="Han J."/>
            <person name="Chen A."/>
            <person name="Kyrpides N."/>
            <person name="Mavromatis K."/>
            <person name="Markowitz V."/>
            <person name="Palaniappan K."/>
            <person name="Ivanova N."/>
            <person name="Schaumberg A."/>
            <person name="Pati A."/>
            <person name="Liolios K."/>
            <person name="Nordberg H.P."/>
            <person name="Cantor M.N."/>
            <person name="Hua S.X."/>
            <person name="Woyke T."/>
        </authorList>
    </citation>
    <scope>NUCLEOTIDE SEQUENCE [LARGE SCALE GENOMIC DNA]</scope>
    <source>
        <strain evidence="7 8">DSM 23557</strain>
    </source>
</reference>
<dbReference type="AlphaFoldDB" id="W0DGK1"/>
<dbReference type="Gene3D" id="3.30.70.260">
    <property type="match status" value="1"/>
</dbReference>
<evidence type="ECO:0000313" key="8">
    <source>
        <dbReference type="Proteomes" id="UP000018914"/>
    </source>
</evidence>
<dbReference type="eggNOG" id="COG0317">
    <property type="taxonomic scope" value="Bacteria"/>
</dbReference>
<dbReference type="CDD" id="cd01668">
    <property type="entry name" value="TGS_RSH"/>
    <property type="match status" value="1"/>
</dbReference>
<dbReference type="CDD" id="cd05399">
    <property type="entry name" value="NT_Rel-Spo_like"/>
    <property type="match status" value="1"/>
</dbReference>
<evidence type="ECO:0000256" key="2">
    <source>
        <dbReference type="RuleBase" id="RU003847"/>
    </source>
</evidence>
<comment type="function">
    <text evidence="2">In eubacteria ppGpp (guanosine 3'-diphosphate 5'-diphosphate) is a mediator of the stringent response that coordinates a variety of cellular activities in response to changes in nutritional abundance.</text>
</comment>
<dbReference type="PROSITE" id="PS51880">
    <property type="entry name" value="TGS"/>
    <property type="match status" value="1"/>
</dbReference>
<evidence type="ECO:0000259" key="6">
    <source>
        <dbReference type="PROSITE" id="PS51880"/>
    </source>
</evidence>
<feature type="coiled-coil region" evidence="3">
    <location>
        <begin position="482"/>
        <end position="513"/>
    </location>
</feature>
<protein>
    <submittedName>
        <fullName evidence="7">Guanosine-3',5'-bis(Diphosphate) 3'-pyrophosphohydrolase</fullName>
    </submittedName>
</protein>
<dbReference type="InterPro" id="IPR004811">
    <property type="entry name" value="RelA/Spo_fam"/>
</dbReference>
<dbReference type="GO" id="GO:0016787">
    <property type="term" value="F:hydrolase activity"/>
    <property type="evidence" value="ECO:0007669"/>
    <property type="project" value="UniProtKB-KW"/>
</dbReference>
<dbReference type="Pfam" id="PF13291">
    <property type="entry name" value="ACT_4"/>
    <property type="match status" value="1"/>
</dbReference>
<dbReference type="Pfam" id="PF04607">
    <property type="entry name" value="RelA_SpoT"/>
    <property type="match status" value="1"/>
</dbReference>
<dbReference type="GO" id="GO:0015969">
    <property type="term" value="P:guanosine tetraphosphate metabolic process"/>
    <property type="evidence" value="ECO:0007669"/>
    <property type="project" value="InterPro"/>
</dbReference>
<dbReference type="FunFam" id="3.30.460.10:FF:000001">
    <property type="entry name" value="GTP pyrophosphokinase RelA"/>
    <property type="match status" value="1"/>
</dbReference>
<feature type="domain" description="ACT" evidence="4">
    <location>
        <begin position="625"/>
        <end position="699"/>
    </location>
</feature>
<dbReference type="NCBIfam" id="TIGR00691">
    <property type="entry name" value="spoT_relA"/>
    <property type="match status" value="1"/>
</dbReference>
<keyword evidence="8" id="KW-1185">Reference proteome</keyword>
<dbReference type="PATRIC" id="fig|75906.3.peg.1019"/>
<dbReference type="SUPFAM" id="SSF109604">
    <property type="entry name" value="HD-domain/PDEase-like"/>
    <property type="match status" value="1"/>
</dbReference>
<dbReference type="GO" id="GO:0005886">
    <property type="term" value="C:plasma membrane"/>
    <property type="evidence" value="ECO:0007669"/>
    <property type="project" value="TreeGrafter"/>
</dbReference>
<dbReference type="Gene3D" id="1.10.3210.10">
    <property type="entry name" value="Hypothetical protein af1432"/>
    <property type="match status" value="1"/>
</dbReference>
<dbReference type="SMART" id="SM00471">
    <property type="entry name" value="HDc"/>
    <property type="match status" value="1"/>
</dbReference>
<keyword evidence="3" id="KW-0175">Coiled coil</keyword>
<dbReference type="InterPro" id="IPR043519">
    <property type="entry name" value="NT_sf"/>
</dbReference>
<dbReference type="FunFam" id="1.10.3210.10:FF:000001">
    <property type="entry name" value="GTP pyrophosphokinase RelA"/>
    <property type="match status" value="1"/>
</dbReference>
<name>W0DGK1_9AQUI</name>
<dbReference type="HOGENOM" id="CLU_012300_3_0_0"/>
<dbReference type="PANTHER" id="PTHR21262:SF31">
    <property type="entry name" value="GTP PYROPHOSPHOKINASE"/>
    <property type="match status" value="1"/>
</dbReference>
<dbReference type="InterPro" id="IPR012675">
    <property type="entry name" value="Beta-grasp_dom_sf"/>
</dbReference>
<dbReference type="InterPro" id="IPR004095">
    <property type="entry name" value="TGS"/>
</dbReference>
<evidence type="ECO:0000259" key="4">
    <source>
        <dbReference type="PROSITE" id="PS51671"/>
    </source>
</evidence>
<dbReference type="Pfam" id="PF13328">
    <property type="entry name" value="HD_4"/>
    <property type="match status" value="1"/>
</dbReference>
<dbReference type="InterPro" id="IPR002912">
    <property type="entry name" value="ACT_dom"/>
</dbReference>
<evidence type="ECO:0000313" key="7">
    <source>
        <dbReference type="EMBL" id="AHE96153.1"/>
    </source>
</evidence>
<evidence type="ECO:0000256" key="3">
    <source>
        <dbReference type="SAM" id="Coils"/>
    </source>
</evidence>
<dbReference type="InterPro" id="IPR045865">
    <property type="entry name" value="ACT-like_dom_sf"/>
</dbReference>
<dbReference type="SUPFAM" id="SSF81301">
    <property type="entry name" value="Nucleotidyltransferase"/>
    <property type="match status" value="1"/>
</dbReference>
<dbReference type="PROSITE" id="PS51831">
    <property type="entry name" value="HD"/>
    <property type="match status" value="1"/>
</dbReference>
<feature type="domain" description="HD" evidence="5">
    <location>
        <begin position="46"/>
        <end position="145"/>
    </location>
</feature>
<organism evidence="8">
    <name type="scientific">Thermocrinis ruber</name>
    <dbReference type="NCBI Taxonomy" id="75906"/>
    <lineage>
        <taxon>Bacteria</taxon>
        <taxon>Pseudomonadati</taxon>
        <taxon>Aquificota</taxon>
        <taxon>Aquificia</taxon>
        <taxon>Aquificales</taxon>
        <taxon>Aquificaceae</taxon>
        <taxon>Thermocrinis</taxon>
    </lineage>
</organism>
<dbReference type="Gene3D" id="3.10.20.30">
    <property type="match status" value="1"/>
</dbReference>
<dbReference type="Proteomes" id="UP000018914">
    <property type="component" value="Chromosome"/>
</dbReference>
<dbReference type="EMBL" id="CP007028">
    <property type="protein sequence ID" value="AHE96153.1"/>
    <property type="molecule type" value="Genomic_DNA"/>
</dbReference>
<dbReference type="FunFam" id="3.10.20.30:FF:000002">
    <property type="entry name" value="GTP pyrophosphokinase (RelA/SpoT)"/>
    <property type="match status" value="1"/>
</dbReference>
<accession>W0DGK1</accession>
<dbReference type="STRING" id="75906.THERU_05215"/>
<dbReference type="CDD" id="cd00077">
    <property type="entry name" value="HDc"/>
    <property type="match status" value="1"/>
</dbReference>
<dbReference type="GO" id="GO:0015949">
    <property type="term" value="P:nucleobase-containing small molecule interconversion"/>
    <property type="evidence" value="ECO:0007669"/>
    <property type="project" value="UniProtKB-ARBA"/>
</dbReference>
<dbReference type="KEGG" id="trd:THERU_05215"/>
<dbReference type="SUPFAM" id="SSF55021">
    <property type="entry name" value="ACT-like"/>
    <property type="match status" value="1"/>
</dbReference>
<feature type="domain" description="TGS" evidence="6">
    <location>
        <begin position="385"/>
        <end position="446"/>
    </location>
</feature>
<sequence length="700" mass="80435">MQTVLSKKVEKLLSLVEERDREDVLRAIEFLEERHAGQKRASGEPYAVHPIETAIIVASMGLKKEAIISALLHDVLEDTNTTYEELKERFGETVANIVEGVTKISKYKIKDVSSEKAENYRKLFLATAKDIRVLLVKLADRLHNMRTLEHLPKEKRIRIAKETLEIYVPLANRLGVWQIKTELEDLCFMHLYPKEYERVKEFVRERRAKLEEYLKRHFIPKLKEALKRANIQAEITYRPKHLFGIWQKTIRKGISLEDVHDILGVRVIVNTVEECYLVLGIIHNTFTPVPGKFDDYISLPKPNLYQSLHTAVIGPKGRVVEVQIRTWEMHERAEKGIAAHWAYKESVNIKDNSIYGWLKELVESLKGSKNAQEILENIKLELFSEEVFVFTPKGDLLVLPKGATPVDFAYHIHTDIGNHCAGAKVNGRIVPLDYKLQNGDQVEIITNPNKKPNPEWLKFVVTSKAKSRIKAYLKELERERQIQEGRELLENLAKKLNIDRQELLEKIKKQEGIERDEDVYLLVGSKKLTKERIYQLFGVKKPEVKEKDQSPQVRVRMEDIENVAYQLAKCCNPLPGDEVLGVVAKGKGLIIHLKGCPNLEHFLKHFPERVVHVNWENAQGKYPAIVRVWAKDRVGILGEVASTFAKHNANILQAITKSLKTGEAVMEFTLELSNAEHLKRVLQALRELEGVEKVSRVVRA</sequence>
<comment type="similarity">
    <text evidence="2">Belongs to the relA/spoT family.</text>
</comment>
<dbReference type="CDD" id="cd04876">
    <property type="entry name" value="ACT_RelA-SpoT"/>
    <property type="match status" value="1"/>
</dbReference>
<dbReference type="OrthoDB" id="9805041at2"/>
<comment type="pathway">
    <text evidence="1">Purine metabolism.</text>
</comment>
<keyword evidence="7" id="KW-0378">Hydrolase</keyword>
<dbReference type="InterPro" id="IPR012676">
    <property type="entry name" value="TGS-like"/>
</dbReference>
<dbReference type="SMART" id="SM00954">
    <property type="entry name" value="RelA_SpoT"/>
    <property type="match status" value="1"/>
</dbReference>
<dbReference type="PROSITE" id="PS51671">
    <property type="entry name" value="ACT"/>
    <property type="match status" value="1"/>
</dbReference>
<evidence type="ECO:0000259" key="5">
    <source>
        <dbReference type="PROSITE" id="PS51831"/>
    </source>
</evidence>
<dbReference type="SUPFAM" id="SSF81271">
    <property type="entry name" value="TGS-like"/>
    <property type="match status" value="1"/>
</dbReference>
<dbReference type="Pfam" id="PF02824">
    <property type="entry name" value="TGS"/>
    <property type="match status" value="1"/>
</dbReference>
<dbReference type="Gene3D" id="3.30.460.10">
    <property type="entry name" value="Beta Polymerase, domain 2"/>
    <property type="match status" value="1"/>
</dbReference>
<evidence type="ECO:0000256" key="1">
    <source>
        <dbReference type="ARBA" id="ARBA00025704"/>
    </source>
</evidence>
<dbReference type="InterPro" id="IPR003607">
    <property type="entry name" value="HD/PDEase_dom"/>
</dbReference>
<dbReference type="InterPro" id="IPR033655">
    <property type="entry name" value="TGS_RelA/SpoT"/>
</dbReference>
<gene>
    <name evidence="7" type="ORF">THERU_05215</name>
</gene>